<evidence type="ECO:0000256" key="1">
    <source>
        <dbReference type="SAM" id="SignalP"/>
    </source>
</evidence>
<accession>A0A0N5BXF0</accession>
<evidence type="ECO:0000313" key="2">
    <source>
        <dbReference type="Proteomes" id="UP000046392"/>
    </source>
</evidence>
<proteinExistence type="predicted"/>
<name>A0A0N5BXF0_STREA</name>
<dbReference type="AlphaFoldDB" id="A0A0N5BXF0"/>
<keyword evidence="1" id="KW-0732">Signal</keyword>
<evidence type="ECO:0000313" key="3">
    <source>
        <dbReference type="WBParaSite" id="SPAL_0001048100.1"/>
    </source>
</evidence>
<dbReference type="Gene3D" id="3.10.450.10">
    <property type="match status" value="1"/>
</dbReference>
<dbReference type="SUPFAM" id="SSF54403">
    <property type="entry name" value="Cystatin/monellin"/>
    <property type="match status" value="1"/>
</dbReference>
<reference evidence="3" key="1">
    <citation type="submission" date="2017-02" db="UniProtKB">
        <authorList>
            <consortium name="WormBaseParasite"/>
        </authorList>
    </citation>
    <scope>IDENTIFICATION</scope>
</reference>
<dbReference type="InterPro" id="IPR046350">
    <property type="entry name" value="Cystatin_sf"/>
</dbReference>
<dbReference type="WBParaSite" id="SPAL_0001048100.1">
    <property type="protein sequence ID" value="SPAL_0001048100.1"/>
    <property type="gene ID" value="SPAL_0001048100"/>
</dbReference>
<organism evidence="2 3">
    <name type="scientific">Strongyloides papillosus</name>
    <name type="common">Intestinal threadworm</name>
    <dbReference type="NCBI Taxonomy" id="174720"/>
    <lineage>
        <taxon>Eukaryota</taxon>
        <taxon>Metazoa</taxon>
        <taxon>Ecdysozoa</taxon>
        <taxon>Nematoda</taxon>
        <taxon>Chromadorea</taxon>
        <taxon>Rhabditida</taxon>
        <taxon>Tylenchina</taxon>
        <taxon>Panagrolaimomorpha</taxon>
        <taxon>Strongyloidoidea</taxon>
        <taxon>Strongyloididae</taxon>
        <taxon>Strongyloides</taxon>
    </lineage>
</organism>
<dbReference type="Proteomes" id="UP000046392">
    <property type="component" value="Unplaced"/>
</dbReference>
<feature type="chain" id="PRO_5005895275" evidence="1">
    <location>
        <begin position="21"/>
        <end position="127"/>
    </location>
</feature>
<sequence length="127" mass="14703">MKYSAIIFLIFTIFIFYIDGAARFDAWEEVDINSQKIQNYTKLAFEKYNKDNKVNLDFRRIIDAQKRNFIDVRYRINYSARVRGCPVGTGCTIRFRAIVTEAKNGTLLSMEIILKASGYRGTIAPNI</sequence>
<feature type="signal peptide" evidence="1">
    <location>
        <begin position="1"/>
        <end position="20"/>
    </location>
</feature>
<keyword evidence="2" id="KW-1185">Reference proteome</keyword>
<protein>
    <submittedName>
        <fullName evidence="3">Cystatin domain-containing protein</fullName>
    </submittedName>
</protein>